<accession>A0A1H3QAW2</accession>
<name>A0A1H3QAW2_9BURK</name>
<dbReference type="InterPro" id="IPR008886">
    <property type="entry name" value="UPF0227/Esterase_YqiA"/>
</dbReference>
<dbReference type="InterPro" id="IPR029058">
    <property type="entry name" value="AB_hydrolase_fold"/>
</dbReference>
<dbReference type="SUPFAM" id="SSF53474">
    <property type="entry name" value="alpha/beta-Hydrolases"/>
    <property type="match status" value="1"/>
</dbReference>
<dbReference type="Pfam" id="PF05728">
    <property type="entry name" value="UPF0227"/>
    <property type="match status" value="1"/>
</dbReference>
<dbReference type="Proteomes" id="UP000183417">
    <property type="component" value="Unassembled WGS sequence"/>
</dbReference>
<dbReference type="AlphaFoldDB" id="A0A1H3QAW2"/>
<dbReference type="GeneID" id="94694742"/>
<evidence type="ECO:0008006" key="3">
    <source>
        <dbReference type="Google" id="ProtNLM"/>
    </source>
</evidence>
<reference evidence="1 2" key="1">
    <citation type="submission" date="2016-10" db="EMBL/GenBank/DDBJ databases">
        <authorList>
            <person name="de Groot N.N."/>
        </authorList>
    </citation>
    <scope>NUCLEOTIDE SEQUENCE [LARGE SCALE GENOMIC DNA]</scope>
    <source>
        <strain evidence="1 2">LMG 24775</strain>
    </source>
</reference>
<evidence type="ECO:0000313" key="1">
    <source>
        <dbReference type="EMBL" id="SDZ10271.1"/>
    </source>
</evidence>
<gene>
    <name evidence="1" type="ORF">SAMN05421547_11251</name>
</gene>
<protein>
    <recommendedName>
        <fullName evidence="3">Esterase</fullName>
    </recommendedName>
</protein>
<evidence type="ECO:0000313" key="2">
    <source>
        <dbReference type="Proteomes" id="UP000183417"/>
    </source>
</evidence>
<organism evidence="1 2">
    <name type="scientific">Delftia lacustris</name>
    <dbReference type="NCBI Taxonomy" id="558537"/>
    <lineage>
        <taxon>Bacteria</taxon>
        <taxon>Pseudomonadati</taxon>
        <taxon>Pseudomonadota</taxon>
        <taxon>Betaproteobacteria</taxon>
        <taxon>Burkholderiales</taxon>
        <taxon>Comamonadaceae</taxon>
        <taxon>Delftia</taxon>
    </lineage>
</organism>
<proteinExistence type="predicted"/>
<dbReference type="RefSeq" id="WP_074922742.1">
    <property type="nucleotide sequence ID" value="NZ_CP141274.1"/>
</dbReference>
<sequence>MTTTHLLYLHGFRSSPQSTKARRMAERVATRHPHVRWWSPQLPPSPREAAALIADGIGSWPRETMAVIGSSLGGYYASWVAQLARCRSVMINPAVNPARDLEKYIGEQTSWHNPEERFFFRREYMEELRALDTRSMTPAAPEMLLAAEGDEVLDWREMSARYPHALQIIQEGGDHALSNFEEYLPQLDEFLNLA</sequence>
<dbReference type="PANTHER" id="PTHR35602">
    <property type="entry name" value="ESTERASE YQIA-RELATED"/>
    <property type="match status" value="1"/>
</dbReference>
<dbReference type="Gene3D" id="3.40.50.1820">
    <property type="entry name" value="alpha/beta hydrolase"/>
    <property type="match status" value="1"/>
</dbReference>
<dbReference type="EMBL" id="FNPE01000012">
    <property type="protein sequence ID" value="SDZ10271.1"/>
    <property type="molecule type" value="Genomic_DNA"/>
</dbReference>
<dbReference type="PANTHER" id="PTHR35602:SF3">
    <property type="entry name" value="ESTERASE YQIA"/>
    <property type="match status" value="1"/>
</dbReference>